<dbReference type="HOGENOM" id="CLU_834427_0_0_1"/>
<dbReference type="KEGG" id="mrr:Moror_15501"/>
<dbReference type="EMBL" id="AWSO01002006">
    <property type="protein sequence ID" value="ESK82260.1"/>
    <property type="molecule type" value="Genomic_DNA"/>
</dbReference>
<reference evidence="2 3" key="1">
    <citation type="journal article" date="2014" name="BMC Genomics">
        <title>Genome and secretome analysis of the hemibiotrophic fungal pathogen, Moniliophthora roreri, which causes frosty pod rot disease of cacao: mechanisms of the biotrophic and necrotrophic phases.</title>
        <authorList>
            <person name="Meinhardt L.W."/>
            <person name="Costa G.G.L."/>
            <person name="Thomazella D.P.T."/>
            <person name="Teixeira P.J.P.L."/>
            <person name="Carazzolle M.F."/>
            <person name="Schuster S.C."/>
            <person name="Carlson J.E."/>
            <person name="Guiltinan M.J."/>
            <person name="Mieczkowski P."/>
            <person name="Farmer A."/>
            <person name="Ramaraj T."/>
            <person name="Crozier J."/>
            <person name="Davis R.E."/>
            <person name="Shao J."/>
            <person name="Melnick R.L."/>
            <person name="Pereira G.A.G."/>
            <person name="Bailey B.A."/>
        </authorList>
    </citation>
    <scope>NUCLEOTIDE SEQUENCE [LARGE SCALE GENOMIC DNA]</scope>
    <source>
        <strain evidence="2 3">MCA 2997</strain>
    </source>
</reference>
<comment type="caution">
    <text evidence="2">The sequence shown here is derived from an EMBL/GenBank/DDBJ whole genome shotgun (WGS) entry which is preliminary data.</text>
</comment>
<gene>
    <name evidence="2" type="ORF">Moror_15501</name>
</gene>
<proteinExistence type="predicted"/>
<keyword evidence="3" id="KW-1185">Reference proteome</keyword>
<organism evidence="2 3">
    <name type="scientific">Moniliophthora roreri (strain MCA 2997)</name>
    <name type="common">Cocoa frosty pod rot fungus</name>
    <name type="synonym">Crinipellis roreri</name>
    <dbReference type="NCBI Taxonomy" id="1381753"/>
    <lineage>
        <taxon>Eukaryota</taxon>
        <taxon>Fungi</taxon>
        <taxon>Dikarya</taxon>
        <taxon>Basidiomycota</taxon>
        <taxon>Agaricomycotina</taxon>
        <taxon>Agaricomycetes</taxon>
        <taxon>Agaricomycetidae</taxon>
        <taxon>Agaricales</taxon>
        <taxon>Marasmiineae</taxon>
        <taxon>Marasmiaceae</taxon>
        <taxon>Moniliophthora</taxon>
    </lineage>
</organism>
<feature type="region of interest" description="Disordered" evidence="1">
    <location>
        <begin position="146"/>
        <end position="172"/>
    </location>
</feature>
<name>V2WPX1_MONRO</name>
<protein>
    <submittedName>
        <fullName evidence="2">Uncharacterized protein</fullName>
    </submittedName>
</protein>
<feature type="compositionally biased region" description="Polar residues" evidence="1">
    <location>
        <begin position="70"/>
        <end position="80"/>
    </location>
</feature>
<sequence>MAKGTSTQIDPDTGKWIHICRRCGPPHHPMKECPHYKHVVKGKPTEGVNTPTTMSDAPNASDASEAPKQSWGTLVSASTDSTEEHLHETRSNPSTRPEPVIDPIFVALSQAIQPLSSNSASPSDDIIPSASDADTFPDAVTFQLTDEENLSHDNGSPASSLTRSASPTPSGESLANPCFGFINGVYCGTRLIKIRRTRRHHKDVEKEVNIPKTFYDRIISLLTKLEDLSNDTGCWLHFSAQHSTSQQPFIHYTSKCLQAEGGELMDGVHAAEHELYSSLMTARHHDVSQIAAELAKAKAAEQSVTEQALQARVAEHAACEELAALKAKLNQAV</sequence>
<dbReference type="AlphaFoldDB" id="V2WPX1"/>
<feature type="compositionally biased region" description="Polar residues" evidence="1">
    <location>
        <begin position="47"/>
        <end position="62"/>
    </location>
</feature>
<evidence type="ECO:0000313" key="3">
    <source>
        <dbReference type="Proteomes" id="UP000017559"/>
    </source>
</evidence>
<feature type="compositionally biased region" description="Polar residues" evidence="1">
    <location>
        <begin position="152"/>
        <end position="172"/>
    </location>
</feature>
<dbReference type="OrthoDB" id="3060861at2759"/>
<evidence type="ECO:0000256" key="1">
    <source>
        <dbReference type="SAM" id="MobiDB-lite"/>
    </source>
</evidence>
<feature type="region of interest" description="Disordered" evidence="1">
    <location>
        <begin position="44"/>
        <end position="99"/>
    </location>
</feature>
<evidence type="ECO:0000313" key="2">
    <source>
        <dbReference type="EMBL" id="ESK82260.1"/>
    </source>
</evidence>
<accession>V2WPX1</accession>
<dbReference type="Proteomes" id="UP000017559">
    <property type="component" value="Unassembled WGS sequence"/>
</dbReference>